<evidence type="ECO:0000313" key="1">
    <source>
        <dbReference type="EMBL" id="GAA4284199.1"/>
    </source>
</evidence>
<dbReference type="Proteomes" id="UP001501586">
    <property type="component" value="Unassembled WGS sequence"/>
</dbReference>
<dbReference type="Pfam" id="PF00106">
    <property type="entry name" value="adh_short"/>
    <property type="match status" value="1"/>
</dbReference>
<comment type="caution">
    <text evidence="1">The sequence shown here is derived from an EMBL/GenBank/DDBJ whole genome shotgun (WGS) entry which is preliminary data.</text>
</comment>
<gene>
    <name evidence="1" type="ORF">GCM10022261_17300</name>
</gene>
<evidence type="ECO:0000313" key="2">
    <source>
        <dbReference type="Proteomes" id="UP001501586"/>
    </source>
</evidence>
<sequence length="278" mass="29559">MTEQQRFDGQTVFMTGGSRGIGLAIAQKLAGEGANIAFVAKTDTPDPRLPGTVHTAAAAIEEAGGSALPIVGDIRDDAAVASAVEQTVERFGGIDIVVNNASAIALQGIGQLPAKRYDLMQDINSRGTFTVLSAALPELLESSQPRVLTLSPPLNLDPKWFAQHAPYTLSKYGMTMLTIGVAEQYREQKIAANCLWPRTLIATAAVQNVVGGDEAMRAARRPEIMADAAAEVLARSADEATGECFVDEEVLRQAGVTDFSRYLHEGATEESLGQDLFL</sequence>
<dbReference type="InterPro" id="IPR051935">
    <property type="entry name" value="HSDL2"/>
</dbReference>
<proteinExistence type="predicted"/>
<dbReference type="InterPro" id="IPR036291">
    <property type="entry name" value="NAD(P)-bd_dom_sf"/>
</dbReference>
<keyword evidence="2" id="KW-1185">Reference proteome</keyword>
<dbReference type="SUPFAM" id="SSF51735">
    <property type="entry name" value="NAD(P)-binding Rossmann-fold domains"/>
    <property type="match status" value="1"/>
</dbReference>
<accession>A0ABP8EJP4</accession>
<dbReference type="InterPro" id="IPR002347">
    <property type="entry name" value="SDR_fam"/>
</dbReference>
<dbReference type="EMBL" id="BAABAZ010000006">
    <property type="protein sequence ID" value="GAA4284199.1"/>
    <property type="molecule type" value="Genomic_DNA"/>
</dbReference>
<name>A0ABP8EJP4_9MICO</name>
<dbReference type="RefSeq" id="WP_236866458.1">
    <property type="nucleotide sequence ID" value="NZ_BAABAZ010000006.1"/>
</dbReference>
<dbReference type="NCBIfam" id="NF006133">
    <property type="entry name" value="PRK08278.1"/>
    <property type="match status" value="1"/>
</dbReference>
<protein>
    <submittedName>
        <fullName evidence="1">NAD(P)-dependent oxidoreductase</fullName>
    </submittedName>
</protein>
<dbReference type="PANTHER" id="PTHR42808:SF3">
    <property type="entry name" value="HYDROXYSTEROID DEHYDROGENASE-LIKE PROTEIN 2"/>
    <property type="match status" value="1"/>
</dbReference>
<dbReference type="Gene3D" id="3.40.50.720">
    <property type="entry name" value="NAD(P)-binding Rossmann-like Domain"/>
    <property type="match status" value="1"/>
</dbReference>
<organism evidence="1 2">
    <name type="scientific">Brevibacterium daeguense</name>
    <dbReference type="NCBI Taxonomy" id="909936"/>
    <lineage>
        <taxon>Bacteria</taxon>
        <taxon>Bacillati</taxon>
        <taxon>Actinomycetota</taxon>
        <taxon>Actinomycetes</taxon>
        <taxon>Micrococcales</taxon>
        <taxon>Brevibacteriaceae</taxon>
        <taxon>Brevibacterium</taxon>
    </lineage>
</organism>
<dbReference type="PRINTS" id="PR00081">
    <property type="entry name" value="GDHRDH"/>
</dbReference>
<reference evidence="2" key="1">
    <citation type="journal article" date="2019" name="Int. J. Syst. Evol. Microbiol.">
        <title>The Global Catalogue of Microorganisms (GCM) 10K type strain sequencing project: providing services to taxonomists for standard genome sequencing and annotation.</title>
        <authorList>
            <consortium name="The Broad Institute Genomics Platform"/>
            <consortium name="The Broad Institute Genome Sequencing Center for Infectious Disease"/>
            <person name="Wu L."/>
            <person name="Ma J."/>
        </authorList>
    </citation>
    <scope>NUCLEOTIDE SEQUENCE [LARGE SCALE GENOMIC DNA]</scope>
    <source>
        <strain evidence="2">JCM 17458</strain>
    </source>
</reference>
<dbReference type="PANTHER" id="PTHR42808">
    <property type="entry name" value="HYDROXYSTEROID DEHYDROGENASE-LIKE PROTEIN 2"/>
    <property type="match status" value="1"/>
</dbReference>